<sequence>MNMNMNMAMGTAPTWLTIAGWIITWTGFVVAAMMIVDIYVRGYRQPERAMEAVWPITAVYSGPLALWAYYKWGRPLTTKWQEQQQRSPQWGLGVTAVTQTIAGGAASFIGHTLAVPLVMWTGWTIAGKHVWAMILLIAVFALPLLIGFEYRSLADQIPSKARRLQMAVRISVLAILAFDLGMGAIMVLVAFVLHYGPTTAAFWLLMWVGMWLGFATAYPMVWRLLARNAPEPVQATRTADPSRTG</sequence>
<dbReference type="AlphaFoldDB" id="A0A0E4CRL0"/>
<dbReference type="STRING" id="141349.BN1232_06425"/>
<protein>
    <recommendedName>
        <fullName evidence="2">DUF4396 domain-containing protein</fullName>
    </recommendedName>
</protein>
<feature type="transmembrane region" description="Helical" evidence="1">
    <location>
        <begin position="130"/>
        <end position="150"/>
    </location>
</feature>
<dbReference type="Pfam" id="PF14342">
    <property type="entry name" value="DUF4396"/>
    <property type="match status" value="1"/>
</dbReference>
<reference evidence="3 4" key="1">
    <citation type="submission" date="2015-03" db="EMBL/GenBank/DDBJ databases">
        <authorList>
            <person name="Urmite Genomes"/>
        </authorList>
    </citation>
    <scope>NUCLEOTIDE SEQUENCE [LARGE SCALE GENOMIC DNA]</scope>
    <source>
        <strain evidence="3 4">CSUR P1491</strain>
    </source>
</reference>
<feature type="transmembrane region" description="Helical" evidence="1">
    <location>
        <begin position="12"/>
        <end position="40"/>
    </location>
</feature>
<keyword evidence="1" id="KW-1133">Transmembrane helix</keyword>
<accession>A0A0E4CRL0</accession>
<feature type="transmembrane region" description="Helical" evidence="1">
    <location>
        <begin position="90"/>
        <end position="110"/>
    </location>
</feature>
<dbReference type="InterPro" id="IPR025509">
    <property type="entry name" value="DUF4396"/>
</dbReference>
<proteinExistence type="predicted"/>
<feature type="domain" description="DUF4396" evidence="2">
    <location>
        <begin position="95"/>
        <end position="227"/>
    </location>
</feature>
<evidence type="ECO:0000256" key="1">
    <source>
        <dbReference type="SAM" id="Phobius"/>
    </source>
</evidence>
<feature type="transmembrane region" description="Helical" evidence="1">
    <location>
        <begin position="170"/>
        <end position="195"/>
    </location>
</feature>
<dbReference type="Proteomes" id="UP000199251">
    <property type="component" value="Unassembled WGS sequence"/>
</dbReference>
<evidence type="ECO:0000313" key="3">
    <source>
        <dbReference type="EMBL" id="CQD24861.1"/>
    </source>
</evidence>
<keyword evidence="1" id="KW-0812">Transmembrane</keyword>
<feature type="transmembrane region" description="Helical" evidence="1">
    <location>
        <begin position="52"/>
        <end position="70"/>
    </location>
</feature>
<gene>
    <name evidence="3" type="ORF">BN1232_06425</name>
</gene>
<organism evidence="3 4">
    <name type="scientific">Mycobacterium lentiflavum</name>
    <dbReference type="NCBI Taxonomy" id="141349"/>
    <lineage>
        <taxon>Bacteria</taxon>
        <taxon>Bacillati</taxon>
        <taxon>Actinomycetota</taxon>
        <taxon>Actinomycetes</taxon>
        <taxon>Mycobacteriales</taxon>
        <taxon>Mycobacteriaceae</taxon>
        <taxon>Mycobacterium</taxon>
        <taxon>Mycobacterium simiae complex</taxon>
    </lineage>
</organism>
<feature type="transmembrane region" description="Helical" evidence="1">
    <location>
        <begin position="201"/>
        <end position="221"/>
    </location>
</feature>
<name>A0A0E4CRL0_MYCLN</name>
<evidence type="ECO:0000313" key="4">
    <source>
        <dbReference type="Proteomes" id="UP000199251"/>
    </source>
</evidence>
<keyword evidence="1" id="KW-0472">Membrane</keyword>
<dbReference type="EMBL" id="CTEE01000003">
    <property type="protein sequence ID" value="CQD24861.1"/>
    <property type="molecule type" value="Genomic_DNA"/>
</dbReference>
<evidence type="ECO:0000259" key="2">
    <source>
        <dbReference type="Pfam" id="PF14342"/>
    </source>
</evidence>